<feature type="non-terminal residue" evidence="1">
    <location>
        <position position="90"/>
    </location>
</feature>
<dbReference type="InParanoid" id="A0A0C3CJN1"/>
<dbReference type="Proteomes" id="UP000054321">
    <property type="component" value="Unassembled WGS sequence"/>
</dbReference>
<dbReference type="AlphaFoldDB" id="A0A0C3CJN1"/>
<dbReference type="InterPro" id="IPR018608">
    <property type="entry name" value="Gti1/Pac2"/>
</dbReference>
<reference evidence="2" key="2">
    <citation type="submission" date="2015-01" db="EMBL/GenBank/DDBJ databases">
        <title>Evolutionary Origins and Diversification of the Mycorrhizal Mutualists.</title>
        <authorList>
            <consortium name="DOE Joint Genome Institute"/>
            <consortium name="Mycorrhizal Genomics Consortium"/>
            <person name="Kohler A."/>
            <person name="Kuo A."/>
            <person name="Nagy L.G."/>
            <person name="Floudas D."/>
            <person name="Copeland A."/>
            <person name="Barry K.W."/>
            <person name="Cichocki N."/>
            <person name="Veneault-Fourrey C."/>
            <person name="LaButti K."/>
            <person name="Lindquist E.A."/>
            <person name="Lipzen A."/>
            <person name="Lundell T."/>
            <person name="Morin E."/>
            <person name="Murat C."/>
            <person name="Riley R."/>
            <person name="Ohm R."/>
            <person name="Sun H."/>
            <person name="Tunlid A."/>
            <person name="Henrissat B."/>
            <person name="Grigoriev I.V."/>
            <person name="Hibbett D.S."/>
            <person name="Martin F."/>
        </authorList>
    </citation>
    <scope>NUCLEOTIDE SEQUENCE [LARGE SCALE GENOMIC DNA]</scope>
    <source>
        <strain evidence="2">Zn</strain>
    </source>
</reference>
<dbReference type="PANTHER" id="PTHR28027:SF1">
    <property type="entry name" value="CAMP INDEPENDENT REGULATORY PROTEIN (AFU_ORTHOLOGUE AFUA_3G09640)"/>
    <property type="match status" value="1"/>
</dbReference>
<organism evidence="1 2">
    <name type="scientific">Oidiodendron maius (strain Zn)</name>
    <dbReference type="NCBI Taxonomy" id="913774"/>
    <lineage>
        <taxon>Eukaryota</taxon>
        <taxon>Fungi</taxon>
        <taxon>Dikarya</taxon>
        <taxon>Ascomycota</taxon>
        <taxon>Pezizomycotina</taxon>
        <taxon>Leotiomycetes</taxon>
        <taxon>Leotiomycetes incertae sedis</taxon>
        <taxon>Myxotrichaceae</taxon>
        <taxon>Oidiodendron</taxon>
    </lineage>
</organism>
<protein>
    <recommendedName>
        <fullName evidence="3">cAMP-independent regulatory protein pac2</fullName>
    </recommendedName>
</protein>
<accession>A0A0C3CJN1</accession>
<dbReference type="GO" id="GO:0003677">
    <property type="term" value="F:DNA binding"/>
    <property type="evidence" value="ECO:0007669"/>
    <property type="project" value="TreeGrafter"/>
</dbReference>
<evidence type="ECO:0000313" key="1">
    <source>
        <dbReference type="EMBL" id="KIM99123.1"/>
    </source>
</evidence>
<evidence type="ECO:0000313" key="2">
    <source>
        <dbReference type="Proteomes" id="UP000054321"/>
    </source>
</evidence>
<proteinExistence type="predicted"/>
<keyword evidence="2" id="KW-1185">Reference proteome</keyword>
<name>A0A0C3CJN1_OIDMZ</name>
<dbReference type="PANTHER" id="PTHR28027">
    <property type="entry name" value="TRANSCRIPTIONAL REGULATOR MIT1"/>
    <property type="match status" value="1"/>
</dbReference>
<dbReference type="HOGENOM" id="CLU_197951_0_0_1"/>
<dbReference type="EMBL" id="KN832879">
    <property type="protein sequence ID" value="KIM99123.1"/>
    <property type="molecule type" value="Genomic_DNA"/>
</dbReference>
<evidence type="ECO:0008006" key="3">
    <source>
        <dbReference type="Google" id="ProtNLM"/>
    </source>
</evidence>
<sequence length="90" mass="10406">MSKKVTYHGRIHTSSDAIILLEACRLGLLPKLRQRLAEKERQLVKSGSVFVWDEHEAGMRRWTDGKLWSSSRVSGRFLIYHEMEGKHGRG</sequence>
<dbReference type="OrthoDB" id="5572844at2759"/>
<dbReference type="Pfam" id="PF09729">
    <property type="entry name" value="Gti1_Pac2"/>
    <property type="match status" value="1"/>
</dbReference>
<gene>
    <name evidence="1" type="ORF">OIDMADRAFT_78053</name>
</gene>
<reference evidence="1 2" key="1">
    <citation type="submission" date="2014-04" db="EMBL/GenBank/DDBJ databases">
        <authorList>
            <consortium name="DOE Joint Genome Institute"/>
            <person name="Kuo A."/>
            <person name="Martino E."/>
            <person name="Perotto S."/>
            <person name="Kohler A."/>
            <person name="Nagy L.G."/>
            <person name="Floudas D."/>
            <person name="Copeland A."/>
            <person name="Barry K.W."/>
            <person name="Cichocki N."/>
            <person name="Veneault-Fourrey C."/>
            <person name="LaButti K."/>
            <person name="Lindquist E.A."/>
            <person name="Lipzen A."/>
            <person name="Lundell T."/>
            <person name="Morin E."/>
            <person name="Murat C."/>
            <person name="Sun H."/>
            <person name="Tunlid A."/>
            <person name="Henrissat B."/>
            <person name="Grigoriev I.V."/>
            <person name="Hibbett D.S."/>
            <person name="Martin F."/>
            <person name="Nordberg H.P."/>
            <person name="Cantor M.N."/>
            <person name="Hua S.X."/>
        </authorList>
    </citation>
    <scope>NUCLEOTIDE SEQUENCE [LARGE SCALE GENOMIC DNA]</scope>
    <source>
        <strain evidence="1 2">Zn</strain>
    </source>
</reference>